<feature type="compositionally biased region" description="Acidic residues" evidence="1">
    <location>
        <begin position="1"/>
        <end position="10"/>
    </location>
</feature>
<reference evidence="2" key="1">
    <citation type="submission" date="2019-07" db="EMBL/GenBank/DDBJ databases">
        <authorList>
            <person name="Dittberner H."/>
        </authorList>
    </citation>
    <scope>NUCLEOTIDE SEQUENCE [LARGE SCALE GENOMIC DNA]</scope>
</reference>
<sequence length="305" mass="36507">MDYEDEEDERSEVNTYEVDWGEEPNNSWEEESNQNWWEEETNSKISLYEEDRRVAESWCVEASLTNGFDGLEHEELKFGEEHSEPEGYFEEKDNHQGESWHENSTEETLGDKTDSEISYENELEREEEEPEPLDHDAKSYISYTTSNNYENYSSDYDENYEREFDKDRPWCEETDSQISLVETDPFDEEPWNNKAEPGDSFSDESKFEEEVESFNNTNQSESWEYSTEDEVDFKPYHICFAGHHQGPYAYLRRARDMEDWLQANQISEEEKTSYAEDTLTEDAFRQWEQDAYIRLEYDVPDASWE</sequence>
<dbReference type="AlphaFoldDB" id="A0A565BCD4"/>
<proteinExistence type="predicted"/>
<evidence type="ECO:0000313" key="2">
    <source>
        <dbReference type="EMBL" id="VVA98845.1"/>
    </source>
</evidence>
<organism evidence="2 3">
    <name type="scientific">Arabis nemorensis</name>
    <dbReference type="NCBI Taxonomy" id="586526"/>
    <lineage>
        <taxon>Eukaryota</taxon>
        <taxon>Viridiplantae</taxon>
        <taxon>Streptophyta</taxon>
        <taxon>Embryophyta</taxon>
        <taxon>Tracheophyta</taxon>
        <taxon>Spermatophyta</taxon>
        <taxon>Magnoliopsida</taxon>
        <taxon>eudicotyledons</taxon>
        <taxon>Gunneridae</taxon>
        <taxon>Pentapetalae</taxon>
        <taxon>rosids</taxon>
        <taxon>malvids</taxon>
        <taxon>Brassicales</taxon>
        <taxon>Brassicaceae</taxon>
        <taxon>Arabideae</taxon>
        <taxon>Arabis</taxon>
    </lineage>
</organism>
<feature type="region of interest" description="Disordered" evidence="1">
    <location>
        <begin position="1"/>
        <end position="36"/>
    </location>
</feature>
<feature type="region of interest" description="Disordered" evidence="1">
    <location>
        <begin position="78"/>
        <end position="136"/>
    </location>
</feature>
<gene>
    <name evidence="2" type="ORF">ANE_LOCUS9290</name>
</gene>
<evidence type="ECO:0000256" key="1">
    <source>
        <dbReference type="SAM" id="MobiDB-lite"/>
    </source>
</evidence>
<keyword evidence="3" id="KW-1185">Reference proteome</keyword>
<feature type="compositionally biased region" description="Acidic residues" evidence="1">
    <location>
        <begin position="117"/>
        <end position="131"/>
    </location>
</feature>
<accession>A0A565BCD4</accession>
<name>A0A565BCD4_9BRAS</name>
<feature type="compositionally biased region" description="Basic and acidic residues" evidence="1">
    <location>
        <begin position="78"/>
        <end position="115"/>
    </location>
</feature>
<evidence type="ECO:0000313" key="3">
    <source>
        <dbReference type="Proteomes" id="UP000489600"/>
    </source>
</evidence>
<feature type="compositionally biased region" description="Polar residues" evidence="1">
    <location>
        <begin position="215"/>
        <end position="225"/>
    </location>
</feature>
<dbReference type="EMBL" id="CABITT030000003">
    <property type="protein sequence ID" value="VVA98845.1"/>
    <property type="molecule type" value="Genomic_DNA"/>
</dbReference>
<dbReference type="Proteomes" id="UP000489600">
    <property type="component" value="Unassembled WGS sequence"/>
</dbReference>
<feature type="region of interest" description="Disordered" evidence="1">
    <location>
        <begin position="182"/>
        <end position="226"/>
    </location>
</feature>
<protein>
    <submittedName>
        <fullName evidence="2">Uncharacterized protein</fullName>
    </submittedName>
</protein>
<comment type="caution">
    <text evidence="2">The sequence shown here is derived from an EMBL/GenBank/DDBJ whole genome shotgun (WGS) entry which is preliminary data.</text>
</comment>